<accession>A0A4Q9M450</accession>
<organism evidence="1 2">
    <name type="scientific">Hamiltosporidium tvaerminnensis</name>
    <dbReference type="NCBI Taxonomy" id="1176355"/>
    <lineage>
        <taxon>Eukaryota</taxon>
        <taxon>Fungi</taxon>
        <taxon>Fungi incertae sedis</taxon>
        <taxon>Microsporidia</taxon>
        <taxon>Dubosqiidae</taxon>
        <taxon>Hamiltosporidium</taxon>
    </lineage>
</organism>
<sequence length="820" mass="95817">MYFDCVLFLLNASFHKKKCKKILQLPISFRNYTFIILICRFLRPNNCIRIVIDFERAGFLENPATEKPLLLSLLNSYSRKKKYGSEIRSLRQFQPSFFASQRHFKVYSNQIEYHAPNAKNILPSESDIIEHNIEGIAVFNNKDFCIENLGDTEILLSEDTDMFSFDYSDDFIIKSKYFDELKRSGNNEIKLNIKDITKSNIDCVIFEECMNILKNGWNLNFAGLKKEEFLGLIWLLYDLTCYSDSDALLTFYKNLLPFIFLYLQDRSNVGVSNLTGADFINYNKYFLPFLYLLYETIDITYNSNRKELVLVEKKQNKNILSFEKHNIDEIMVRITPIALELISQENSKDKFVFLNCIVYSFKIKGIKISSDDIYFTEFKDLDFACNNITKHTTNYEMRTSFISIFSSLQSIKNNEITYVEFERLELLSTDYCFLETLKNLDSLILVKCNTSLNFLLCKLSYYFPKLRKLHIVGFLLLNGFFNHLHALHIELLDLSCCIYNGSSKDLNALRNETLKELRANYSRLNYKILQSFMLCKVLKFLSVRGVNFERLRYFEDHENWQNKFQYLDLSYSKLNQFFSEYFSSNIQVEILYLDQLNEIKYLKRILSQKSLHTTTKKLSLSKNLITRDILTHITAFEVLQHINLSFSTDNSLDFLNSEYVFASKLVDLDLSGNKLELTNLSFIYQFDCLSRLNLCHCDLSYGFMSHLSKALISSLREINLCGNKLCSSDISQIFSITNLVYLVITLDNKVFSEFLKEYGILKCLVLETLVLVNTNVDSDIENFIISQPILKNVELRGCKVNSNSQIMKININPLPLEDIV</sequence>
<dbReference type="EMBL" id="PITK01000059">
    <property type="protein sequence ID" value="TBU20512.1"/>
    <property type="molecule type" value="Genomic_DNA"/>
</dbReference>
<dbReference type="SUPFAM" id="SSF52047">
    <property type="entry name" value="RNI-like"/>
    <property type="match status" value="2"/>
</dbReference>
<dbReference type="Gene3D" id="3.80.10.10">
    <property type="entry name" value="Ribonuclease Inhibitor"/>
    <property type="match status" value="2"/>
</dbReference>
<evidence type="ECO:0000313" key="2">
    <source>
        <dbReference type="Proteomes" id="UP000292282"/>
    </source>
</evidence>
<gene>
    <name evidence="1" type="ORF">CWI38_0059p0040</name>
</gene>
<dbReference type="InterPro" id="IPR032675">
    <property type="entry name" value="LRR_dom_sf"/>
</dbReference>
<comment type="caution">
    <text evidence="1">The sequence shown here is derived from an EMBL/GenBank/DDBJ whole genome shotgun (WGS) entry which is preliminary data.</text>
</comment>
<dbReference type="Proteomes" id="UP000292282">
    <property type="component" value="Unassembled WGS sequence"/>
</dbReference>
<name>A0A4Q9M450_9MICR</name>
<evidence type="ECO:0000313" key="1">
    <source>
        <dbReference type="EMBL" id="TBU20512.1"/>
    </source>
</evidence>
<dbReference type="VEuPathDB" id="MicrosporidiaDB:CWI38_0059p0040"/>
<proteinExistence type="predicted"/>
<keyword evidence="2" id="KW-1185">Reference proteome</keyword>
<dbReference type="AlphaFoldDB" id="A0A4Q9M450"/>
<protein>
    <submittedName>
        <fullName evidence="1">Uncharacterized protein</fullName>
    </submittedName>
</protein>
<reference evidence="1 2" key="1">
    <citation type="submission" date="2017-12" db="EMBL/GenBank/DDBJ databases">
        <authorList>
            <person name="Pombert J.-F."/>
            <person name="Haag K.L."/>
            <person name="Ebert D."/>
        </authorList>
    </citation>
    <scope>NUCLEOTIDE SEQUENCE [LARGE SCALE GENOMIC DNA]</scope>
    <source>
        <strain evidence="1">IL-G-3</strain>
    </source>
</reference>